<reference evidence="3" key="1">
    <citation type="submission" date="2021-01" db="EMBL/GenBank/DDBJ databases">
        <authorList>
            <person name="Corre E."/>
            <person name="Pelletier E."/>
            <person name="Niang G."/>
            <person name="Scheremetjew M."/>
            <person name="Finn R."/>
            <person name="Kale V."/>
            <person name="Holt S."/>
            <person name="Cochrane G."/>
            <person name="Meng A."/>
            <person name="Brown T."/>
            <person name="Cohen L."/>
        </authorList>
    </citation>
    <scope>NUCLEOTIDE SEQUENCE</scope>
    <source>
        <strain evidence="3">CCMP622</strain>
    </source>
</reference>
<dbReference type="Gene3D" id="3.40.50.300">
    <property type="entry name" value="P-loop containing nucleotide triphosphate hydrolases"/>
    <property type="match status" value="1"/>
</dbReference>
<dbReference type="PROSITE" id="PS51419">
    <property type="entry name" value="RAB"/>
    <property type="match status" value="1"/>
</dbReference>
<dbReference type="InterPro" id="IPR020849">
    <property type="entry name" value="Small_GTPase_Ras-type"/>
</dbReference>
<dbReference type="GO" id="GO:0003924">
    <property type="term" value="F:GTPase activity"/>
    <property type="evidence" value="ECO:0007669"/>
    <property type="project" value="InterPro"/>
</dbReference>
<sequence>MGGSKSKGVDDGKIRFVNSVVLVGPKGVGKKAFMKKFCGQEYGNCSAQEGSVELAGGRECGFGIHHLSDLAVCEDFERYVNELCIPFARIFLLAYSVTDRWSFEEKLPSIRERIVELKKKRSATTEWACILVGLKCDAEKERDVAAKEGEARARDWDCPFLEVSTLTGTNWTQLFERITLVEASLRAREKTATHKKRR</sequence>
<dbReference type="PANTHER" id="PTHR24070">
    <property type="entry name" value="RAS, DI-RAS, AND RHEB FAMILY MEMBERS OF SMALL GTPASE SUPERFAMILY"/>
    <property type="match status" value="1"/>
</dbReference>
<dbReference type="AlphaFoldDB" id="A0A7S2X9M6"/>
<dbReference type="SUPFAM" id="SSF52540">
    <property type="entry name" value="P-loop containing nucleoside triphosphate hydrolases"/>
    <property type="match status" value="1"/>
</dbReference>
<evidence type="ECO:0000256" key="2">
    <source>
        <dbReference type="ARBA" id="ARBA00023134"/>
    </source>
</evidence>
<accession>A0A7S2X9M6</accession>
<gene>
    <name evidence="3" type="ORF">LSP00402_LOCUS4296</name>
</gene>
<dbReference type="PRINTS" id="PR00449">
    <property type="entry name" value="RASTRNSFRMNG"/>
</dbReference>
<dbReference type="Pfam" id="PF00071">
    <property type="entry name" value="Ras"/>
    <property type="match status" value="1"/>
</dbReference>
<dbReference type="GO" id="GO:0007165">
    <property type="term" value="P:signal transduction"/>
    <property type="evidence" value="ECO:0007669"/>
    <property type="project" value="InterPro"/>
</dbReference>
<name>A0A7S2X9M6_9EUKA</name>
<dbReference type="PROSITE" id="PS51421">
    <property type="entry name" value="RAS"/>
    <property type="match status" value="1"/>
</dbReference>
<proteinExistence type="predicted"/>
<dbReference type="GO" id="GO:0016020">
    <property type="term" value="C:membrane"/>
    <property type="evidence" value="ECO:0007669"/>
    <property type="project" value="InterPro"/>
</dbReference>
<keyword evidence="2" id="KW-0342">GTP-binding</keyword>
<evidence type="ECO:0000313" key="3">
    <source>
        <dbReference type="EMBL" id="CAD9752626.1"/>
    </source>
</evidence>
<dbReference type="GO" id="GO:0005525">
    <property type="term" value="F:GTP binding"/>
    <property type="evidence" value="ECO:0007669"/>
    <property type="project" value="UniProtKB-KW"/>
</dbReference>
<dbReference type="InterPro" id="IPR001806">
    <property type="entry name" value="Small_GTPase"/>
</dbReference>
<dbReference type="SMART" id="SM00173">
    <property type="entry name" value="RAS"/>
    <property type="match status" value="1"/>
</dbReference>
<protein>
    <submittedName>
        <fullName evidence="3">Uncharacterized protein</fullName>
    </submittedName>
</protein>
<evidence type="ECO:0000256" key="1">
    <source>
        <dbReference type="ARBA" id="ARBA00022741"/>
    </source>
</evidence>
<organism evidence="3">
    <name type="scientific">Lotharella oceanica</name>
    <dbReference type="NCBI Taxonomy" id="641309"/>
    <lineage>
        <taxon>Eukaryota</taxon>
        <taxon>Sar</taxon>
        <taxon>Rhizaria</taxon>
        <taxon>Cercozoa</taxon>
        <taxon>Chlorarachniophyceae</taxon>
        <taxon>Lotharella</taxon>
    </lineage>
</organism>
<dbReference type="EMBL" id="HBHP01006917">
    <property type="protein sequence ID" value="CAD9752626.1"/>
    <property type="molecule type" value="Transcribed_RNA"/>
</dbReference>
<dbReference type="SMART" id="SM00175">
    <property type="entry name" value="RAB"/>
    <property type="match status" value="1"/>
</dbReference>
<keyword evidence="1" id="KW-0547">Nucleotide-binding</keyword>
<dbReference type="InterPro" id="IPR027417">
    <property type="entry name" value="P-loop_NTPase"/>
</dbReference>